<evidence type="ECO:0000256" key="4">
    <source>
        <dbReference type="SAM" id="Phobius"/>
    </source>
</evidence>
<dbReference type="KEGG" id="csq:CSCA_2397"/>
<feature type="domain" description="DNA mismatch repair proteins mutS family" evidence="5">
    <location>
        <begin position="443"/>
        <end position="622"/>
    </location>
</feature>
<feature type="transmembrane region" description="Helical" evidence="4">
    <location>
        <begin position="54"/>
        <end position="73"/>
    </location>
</feature>
<dbReference type="SUPFAM" id="SSF48334">
    <property type="entry name" value="DNA repair protein MutS, domain III"/>
    <property type="match status" value="1"/>
</dbReference>
<dbReference type="InterPro" id="IPR045076">
    <property type="entry name" value="MutS"/>
</dbReference>
<gene>
    <name evidence="6" type="ORF">CSCA_2397</name>
</gene>
<evidence type="ECO:0000256" key="3">
    <source>
        <dbReference type="ARBA" id="ARBA00023125"/>
    </source>
</evidence>
<dbReference type="STRING" id="1548.CSCA_2397"/>
<feature type="transmembrane region" description="Helical" evidence="4">
    <location>
        <begin position="214"/>
        <end position="234"/>
    </location>
</feature>
<accession>A0A0E3M9F7</accession>
<keyword evidence="2" id="KW-0067">ATP-binding</keyword>
<dbReference type="PANTHER" id="PTHR11361:SF99">
    <property type="entry name" value="DNA MISMATCH REPAIR PROTEIN"/>
    <property type="match status" value="1"/>
</dbReference>
<dbReference type="GO" id="GO:0006298">
    <property type="term" value="P:mismatch repair"/>
    <property type="evidence" value="ECO:0007669"/>
    <property type="project" value="InterPro"/>
</dbReference>
<evidence type="ECO:0000256" key="1">
    <source>
        <dbReference type="ARBA" id="ARBA00022741"/>
    </source>
</evidence>
<sequence length="627" mass="72899">MIVALKEYEKRKTKYNLLLKKQEKRMNSLSNLRLAVFILGFVILIRMYTLKFYLIFDSVVLVMIILLCYLAHLHKNIENEKKYIAALKGINETSIKRLKGHWKDFQDTGEEFVDENHNYSYDLDIFGKVSLFQWINTCRTYVGRQRLKEILTKKPENEQIIHDRQCAVTELGAKIHFRQRLEAEAKIICNDKQDTKELFAWIKEKNDYILKNKIIWILRVLSIVTGITSLTLIVRIIDYVIAVLLDTSTSAPKIFYIIPYYIPIFFILVQCVILRIKREDRMKNLIIAEKYNYSIKTYRNMLKHIEKHKFKSKYIIDLCKTLYDNDAKSAYKQIDTFSKICESIVSRRNTLYPILNSILMLEYHWTISIEKWKIKAGDDFEKWLVIIGELEALCSIANIKYDNPHWSMPKIVAGASMITAKNMGHPLLGEKRVCNNLNIEEPYQVALITGSNMSGKSTFMRTVGINIILAYAGAPVCADEFCCTIMDLYSCMRTSDNLGQSISSFYAEILKIKNIVEASKEGKKVLFLLDEIFKGTNSKDRHTGAMILVKQLSRTGNLGFISTHDLELGEMANDKDSKIKNYHFSEYYRDNKIYFDYKLKSGISPTRNALYLMKLAGIEIEENNEDE</sequence>
<keyword evidence="1" id="KW-0547">Nucleotide-binding</keyword>
<dbReference type="EMBL" id="CP009933">
    <property type="protein sequence ID" value="AKA69522.1"/>
    <property type="molecule type" value="Genomic_DNA"/>
</dbReference>
<evidence type="ECO:0000259" key="5">
    <source>
        <dbReference type="SMART" id="SM00534"/>
    </source>
</evidence>
<dbReference type="PANTHER" id="PTHR11361">
    <property type="entry name" value="DNA MISMATCH REPAIR PROTEIN MUTS FAMILY MEMBER"/>
    <property type="match status" value="1"/>
</dbReference>
<dbReference type="GO" id="GO:0005524">
    <property type="term" value="F:ATP binding"/>
    <property type="evidence" value="ECO:0007669"/>
    <property type="project" value="UniProtKB-KW"/>
</dbReference>
<keyword evidence="4" id="KW-0812">Transmembrane</keyword>
<name>A0A0E3M9F7_CLOSL</name>
<dbReference type="GO" id="GO:0005829">
    <property type="term" value="C:cytosol"/>
    <property type="evidence" value="ECO:0007669"/>
    <property type="project" value="TreeGrafter"/>
</dbReference>
<evidence type="ECO:0000256" key="2">
    <source>
        <dbReference type="ARBA" id="ARBA00022840"/>
    </source>
</evidence>
<proteinExistence type="predicted"/>
<dbReference type="GO" id="GO:0140664">
    <property type="term" value="F:ATP-dependent DNA damage sensor activity"/>
    <property type="evidence" value="ECO:0007669"/>
    <property type="project" value="InterPro"/>
</dbReference>
<dbReference type="CDD" id="cd03283">
    <property type="entry name" value="ABC_MutS-like"/>
    <property type="match status" value="1"/>
</dbReference>
<dbReference type="SMART" id="SM00534">
    <property type="entry name" value="MUTSac"/>
    <property type="match status" value="1"/>
</dbReference>
<keyword evidence="7" id="KW-1185">Reference proteome</keyword>
<dbReference type="InterPro" id="IPR027417">
    <property type="entry name" value="P-loop_NTPase"/>
</dbReference>
<dbReference type="GO" id="GO:0030983">
    <property type="term" value="F:mismatched DNA binding"/>
    <property type="evidence" value="ECO:0007669"/>
    <property type="project" value="InterPro"/>
</dbReference>
<dbReference type="HOGENOM" id="CLU_030717_0_0_9"/>
<evidence type="ECO:0000313" key="7">
    <source>
        <dbReference type="Proteomes" id="UP000033115"/>
    </source>
</evidence>
<keyword evidence="4" id="KW-0472">Membrane</keyword>
<evidence type="ECO:0000313" key="6">
    <source>
        <dbReference type="EMBL" id="AKA69522.1"/>
    </source>
</evidence>
<feature type="transmembrane region" description="Helical" evidence="4">
    <location>
        <begin position="30"/>
        <end position="48"/>
    </location>
</feature>
<protein>
    <submittedName>
        <fullName evidence="6">DNA mismatch repair protein</fullName>
    </submittedName>
</protein>
<feature type="transmembrane region" description="Helical" evidence="4">
    <location>
        <begin position="254"/>
        <end position="274"/>
    </location>
</feature>
<dbReference type="Gene3D" id="3.40.50.300">
    <property type="entry name" value="P-loop containing nucleotide triphosphate hydrolases"/>
    <property type="match status" value="1"/>
</dbReference>
<dbReference type="Proteomes" id="UP000033115">
    <property type="component" value="Chromosome"/>
</dbReference>
<keyword evidence="3" id="KW-0238">DNA-binding</keyword>
<dbReference type="InterPro" id="IPR036187">
    <property type="entry name" value="DNA_mismatch_repair_MutS_sf"/>
</dbReference>
<dbReference type="InterPro" id="IPR000432">
    <property type="entry name" value="DNA_mismatch_repair_MutS_C"/>
</dbReference>
<dbReference type="Gene3D" id="1.10.1420.10">
    <property type="match status" value="1"/>
</dbReference>
<dbReference type="AlphaFoldDB" id="A0A0E3M9F7"/>
<organism evidence="6 7">
    <name type="scientific">Clostridium scatologenes</name>
    <dbReference type="NCBI Taxonomy" id="1548"/>
    <lineage>
        <taxon>Bacteria</taxon>
        <taxon>Bacillati</taxon>
        <taxon>Bacillota</taxon>
        <taxon>Clostridia</taxon>
        <taxon>Eubacteriales</taxon>
        <taxon>Clostridiaceae</taxon>
        <taxon>Clostridium</taxon>
    </lineage>
</organism>
<reference evidence="6 7" key="1">
    <citation type="journal article" date="2015" name="J. Biotechnol.">
        <title>Complete genome sequence of a malodorant-producing acetogen, Clostridium scatologenes ATCC 25775(T).</title>
        <authorList>
            <person name="Zhu Z."/>
            <person name="Guo T."/>
            <person name="Zheng H."/>
            <person name="Song T."/>
            <person name="Ouyang P."/>
            <person name="Xie J."/>
        </authorList>
    </citation>
    <scope>NUCLEOTIDE SEQUENCE [LARGE SCALE GENOMIC DNA]</scope>
    <source>
        <strain evidence="6 7">ATCC 25775</strain>
    </source>
</reference>
<keyword evidence="4" id="KW-1133">Transmembrane helix</keyword>
<dbReference type="RefSeq" id="WP_029163496.1">
    <property type="nucleotide sequence ID" value="NZ_CP009933.1"/>
</dbReference>
<dbReference type="Pfam" id="PF00488">
    <property type="entry name" value="MutS_V"/>
    <property type="match status" value="1"/>
</dbReference>
<dbReference type="SUPFAM" id="SSF52540">
    <property type="entry name" value="P-loop containing nucleoside triphosphate hydrolases"/>
    <property type="match status" value="1"/>
</dbReference>